<protein>
    <submittedName>
        <fullName evidence="1">Uncharacterized protein</fullName>
    </submittedName>
</protein>
<dbReference type="EMBL" id="QMFY01000001">
    <property type="protein sequence ID" value="RAW02927.1"/>
    <property type="molecule type" value="Genomic_DNA"/>
</dbReference>
<dbReference type="RefSeq" id="WP_112745141.1">
    <property type="nucleotide sequence ID" value="NZ_QMFY01000001.1"/>
</dbReference>
<reference evidence="1 2" key="1">
    <citation type="submission" date="2018-06" db="EMBL/GenBank/DDBJ databases">
        <title>Chryseolinea flavus sp. nov., a member of the phylum Bacteroidetes isolated from soil.</title>
        <authorList>
            <person name="Li Y."/>
            <person name="Wang J."/>
        </authorList>
    </citation>
    <scope>NUCLEOTIDE SEQUENCE [LARGE SCALE GENOMIC DNA]</scope>
    <source>
        <strain evidence="1 2">SDU1-6</strain>
    </source>
</reference>
<accession>A0A364Y7H4</accession>
<organism evidence="1 2">
    <name type="scientific">Pseudochryseolinea flava</name>
    <dbReference type="NCBI Taxonomy" id="2059302"/>
    <lineage>
        <taxon>Bacteria</taxon>
        <taxon>Pseudomonadati</taxon>
        <taxon>Bacteroidota</taxon>
        <taxon>Cytophagia</taxon>
        <taxon>Cytophagales</taxon>
        <taxon>Fulvivirgaceae</taxon>
        <taxon>Pseudochryseolinea</taxon>
    </lineage>
</organism>
<name>A0A364Y7H4_9BACT</name>
<comment type="caution">
    <text evidence="1">The sequence shown here is derived from an EMBL/GenBank/DDBJ whole genome shotgun (WGS) entry which is preliminary data.</text>
</comment>
<proteinExistence type="predicted"/>
<keyword evidence="2" id="KW-1185">Reference proteome</keyword>
<evidence type="ECO:0000313" key="2">
    <source>
        <dbReference type="Proteomes" id="UP000251889"/>
    </source>
</evidence>
<evidence type="ECO:0000313" key="1">
    <source>
        <dbReference type="EMBL" id="RAW02927.1"/>
    </source>
</evidence>
<dbReference type="AlphaFoldDB" id="A0A364Y7H4"/>
<dbReference type="Proteomes" id="UP000251889">
    <property type="component" value="Unassembled WGS sequence"/>
</dbReference>
<gene>
    <name evidence="1" type="ORF">DQQ10_02135</name>
</gene>
<dbReference type="OrthoDB" id="982302at2"/>
<sequence length="115" mass="12865">MDSRFYSTPTLQVYASLWNKYRPVVIQLMMGTEAGAQSYKLSAHEFRALNPKEKSYSFSLQAFQGKAVNAVKGSAVAQDLLSVLNASKKATELMDANTFEFTLNKNFILEVTRIS</sequence>